<dbReference type="Pfam" id="PF03155">
    <property type="entry name" value="Alg6_Alg8"/>
    <property type="match status" value="1"/>
</dbReference>
<keyword evidence="8 10" id="KW-1133">Transmembrane helix</keyword>
<keyword evidence="9 10" id="KW-0472">Membrane</keyword>
<evidence type="ECO:0000256" key="11">
    <source>
        <dbReference type="SAM" id="MobiDB-lite"/>
    </source>
</evidence>
<dbReference type="PANTHER" id="PTHR12413">
    <property type="entry name" value="DOLICHYL GLYCOSYLTRANSFERASE"/>
    <property type="match status" value="1"/>
</dbReference>
<dbReference type="GO" id="GO:0042281">
    <property type="term" value="F:dolichyl pyrophosphate Man9GlcNAc2 alpha-1,3-glucosyltransferase activity"/>
    <property type="evidence" value="ECO:0007669"/>
    <property type="project" value="TreeGrafter"/>
</dbReference>
<dbReference type="EC" id="2.4.1.-" evidence="10"/>
<evidence type="ECO:0000256" key="3">
    <source>
        <dbReference type="ARBA" id="ARBA00008715"/>
    </source>
</evidence>
<evidence type="ECO:0000313" key="12">
    <source>
        <dbReference type="EMBL" id="KAF9517262.1"/>
    </source>
</evidence>
<comment type="similarity">
    <text evidence="3 10">Belongs to the ALG6/ALG8 glucosyltransferase family.</text>
</comment>
<evidence type="ECO:0000256" key="2">
    <source>
        <dbReference type="ARBA" id="ARBA00004922"/>
    </source>
</evidence>
<keyword evidence="4 10" id="KW-0328">Glycosyltransferase</keyword>
<evidence type="ECO:0000256" key="5">
    <source>
        <dbReference type="ARBA" id="ARBA00022679"/>
    </source>
</evidence>
<reference evidence="12" key="1">
    <citation type="journal article" date="2020" name="Nat. Commun.">
        <title>Large-scale genome sequencing of mycorrhizal fungi provides insights into the early evolution of symbiotic traits.</title>
        <authorList>
            <person name="Miyauchi S."/>
            <person name="Kiss E."/>
            <person name="Kuo A."/>
            <person name="Drula E."/>
            <person name="Kohler A."/>
            <person name="Sanchez-Garcia M."/>
            <person name="Morin E."/>
            <person name="Andreopoulos B."/>
            <person name="Barry K.W."/>
            <person name="Bonito G."/>
            <person name="Buee M."/>
            <person name="Carver A."/>
            <person name="Chen C."/>
            <person name="Cichocki N."/>
            <person name="Clum A."/>
            <person name="Culley D."/>
            <person name="Crous P.W."/>
            <person name="Fauchery L."/>
            <person name="Girlanda M."/>
            <person name="Hayes R.D."/>
            <person name="Keri Z."/>
            <person name="LaButti K."/>
            <person name="Lipzen A."/>
            <person name="Lombard V."/>
            <person name="Magnuson J."/>
            <person name="Maillard F."/>
            <person name="Murat C."/>
            <person name="Nolan M."/>
            <person name="Ohm R.A."/>
            <person name="Pangilinan J."/>
            <person name="Pereira M.F."/>
            <person name="Perotto S."/>
            <person name="Peter M."/>
            <person name="Pfister S."/>
            <person name="Riley R."/>
            <person name="Sitrit Y."/>
            <person name="Stielow J.B."/>
            <person name="Szollosi G."/>
            <person name="Zifcakova L."/>
            <person name="Stursova M."/>
            <person name="Spatafora J.W."/>
            <person name="Tedersoo L."/>
            <person name="Vaario L.M."/>
            <person name="Yamada A."/>
            <person name="Yan M."/>
            <person name="Wang P."/>
            <person name="Xu J."/>
            <person name="Bruns T."/>
            <person name="Baldrian P."/>
            <person name="Vilgalys R."/>
            <person name="Dunand C."/>
            <person name="Henrissat B."/>
            <person name="Grigoriev I.V."/>
            <person name="Hibbett D."/>
            <person name="Nagy L.G."/>
            <person name="Martin F.M."/>
        </authorList>
    </citation>
    <scope>NUCLEOTIDE SEQUENCE</scope>
    <source>
        <strain evidence="12">UP504</strain>
    </source>
</reference>
<feature type="transmembrane region" description="Helical" evidence="10">
    <location>
        <begin position="393"/>
        <end position="414"/>
    </location>
</feature>
<comment type="pathway">
    <text evidence="2 10">Protein modification; protein glycosylation.</text>
</comment>
<feature type="transmembrane region" description="Helical" evidence="10">
    <location>
        <begin position="562"/>
        <end position="581"/>
    </location>
</feature>
<keyword evidence="7 10" id="KW-0256">Endoplasmic reticulum</keyword>
<evidence type="ECO:0000256" key="9">
    <source>
        <dbReference type="ARBA" id="ARBA00023136"/>
    </source>
</evidence>
<feature type="transmembrane region" description="Helical" evidence="10">
    <location>
        <begin position="455"/>
        <end position="475"/>
    </location>
</feature>
<feature type="transmembrane region" description="Helical" evidence="10">
    <location>
        <begin position="271"/>
        <end position="291"/>
    </location>
</feature>
<proteinExistence type="inferred from homology"/>
<sequence>MPRRSESPVPSSSRPRGLPLSESALRAAFGVESRKSGKARDPSIASNSTFRSHFGSETDYGDDHAHGALSQTRTSTLYGRRPVEGSMARRWIRWMGGMGLKDWVIPLSIAGALWSRWSVGMGGYSGRGDSPTFGDYEAQRHWMEITLHLPIRQWYFYDLPYWGLDYPPLTAYVSWVCGYVGSTINPDWFMLSTSRGVENPESKSYLRFTVIVLDLLIYIPAVVFFCRRWWKSRSHRTQAIAVLMLLFQPSLILIDHGHFQYNSVMLGLTLWSINLFHMGYDVLGAIVFVLSMGFKQMALYYAPAIFGYLFGKCLYLRDSRGITLFASLAAAGISTVLLLFAPFLQTPFPETILQPIARIFPFARGLFEDKVANFWCASNVLVKWREQEWARGLLPIMALCATLGGILPSTLHILTVSWSSSSERNGEKQSASSQIQSSPESSARRLIPSSIPSPAIALLPYALFNSSLAFFMFSFQVHEKSILLPLLPLTLLASAREDVSVSDARTWEWGLLFNNVATFSMWPLLQRDGQQLQYILLIAFWNYLLGYNPVSMPKSFIKGFSLVVYGIITMLHIGECFVPPPSRYPDLYAVLNVLLCAPVFGVCWLWGMRRQVEVGWAISSLGAPRHKDERSFPARTRTTSGLAPVELREEREISISGLVLRRRQ</sequence>
<dbReference type="Proteomes" id="UP000886523">
    <property type="component" value="Unassembled WGS sequence"/>
</dbReference>
<feature type="compositionally biased region" description="Low complexity" evidence="11">
    <location>
        <begin position="429"/>
        <end position="441"/>
    </location>
</feature>
<dbReference type="AlphaFoldDB" id="A0A9P6B4J3"/>
<evidence type="ECO:0000256" key="6">
    <source>
        <dbReference type="ARBA" id="ARBA00022692"/>
    </source>
</evidence>
<feature type="transmembrane region" description="Helical" evidence="10">
    <location>
        <begin position="587"/>
        <end position="607"/>
    </location>
</feature>
<feature type="compositionally biased region" description="Basic and acidic residues" evidence="11">
    <location>
        <begin position="32"/>
        <end position="41"/>
    </location>
</feature>
<dbReference type="PANTHER" id="PTHR12413:SF1">
    <property type="entry name" value="DOLICHYL PYROPHOSPHATE MAN9GLCNAC2 ALPHA-1,3-GLUCOSYLTRANSFERASE"/>
    <property type="match status" value="1"/>
</dbReference>
<feature type="region of interest" description="Disordered" evidence="11">
    <location>
        <begin position="423"/>
        <end position="446"/>
    </location>
</feature>
<protein>
    <recommendedName>
        <fullName evidence="10">Alpha-1,3-glucosyltransferase</fullName>
        <ecNumber evidence="10">2.4.1.-</ecNumber>
    </recommendedName>
</protein>
<evidence type="ECO:0000256" key="8">
    <source>
        <dbReference type="ARBA" id="ARBA00022989"/>
    </source>
</evidence>
<name>A0A9P6B4J3_9AGAM</name>
<feature type="region of interest" description="Disordered" evidence="11">
    <location>
        <begin position="1"/>
        <end position="21"/>
    </location>
</feature>
<dbReference type="OrthoDB" id="5589195at2759"/>
<feature type="transmembrane region" description="Helical" evidence="10">
    <location>
        <begin position="238"/>
        <end position="259"/>
    </location>
</feature>
<accession>A0A9P6B4J3</accession>
<comment type="subcellular location">
    <subcellularLocation>
        <location evidence="1 10">Endoplasmic reticulum membrane</location>
        <topology evidence="1 10">Multi-pass membrane protein</topology>
    </subcellularLocation>
</comment>
<evidence type="ECO:0000256" key="7">
    <source>
        <dbReference type="ARBA" id="ARBA00022824"/>
    </source>
</evidence>
<gene>
    <name evidence="12" type="ORF">BS47DRAFT_1340016</name>
</gene>
<keyword evidence="13" id="KW-1185">Reference proteome</keyword>
<evidence type="ECO:0000256" key="1">
    <source>
        <dbReference type="ARBA" id="ARBA00004477"/>
    </source>
</evidence>
<feature type="transmembrane region" description="Helical" evidence="10">
    <location>
        <begin position="531"/>
        <end position="550"/>
    </location>
</feature>
<keyword evidence="6 10" id="KW-0812">Transmembrane</keyword>
<dbReference type="EMBL" id="MU128933">
    <property type="protein sequence ID" value="KAF9517262.1"/>
    <property type="molecule type" value="Genomic_DNA"/>
</dbReference>
<keyword evidence="5 10" id="KW-0808">Transferase</keyword>
<feature type="transmembrane region" description="Helical" evidence="10">
    <location>
        <begin position="205"/>
        <end position="226"/>
    </location>
</feature>
<dbReference type="InterPro" id="IPR004856">
    <property type="entry name" value="Glyco_trans_ALG6/ALG8"/>
</dbReference>
<comment type="caution">
    <text evidence="12">The sequence shown here is derived from an EMBL/GenBank/DDBJ whole genome shotgun (WGS) entry which is preliminary data.</text>
</comment>
<evidence type="ECO:0000256" key="10">
    <source>
        <dbReference type="RuleBase" id="RU363110"/>
    </source>
</evidence>
<organism evidence="12 13">
    <name type="scientific">Hydnum rufescens UP504</name>
    <dbReference type="NCBI Taxonomy" id="1448309"/>
    <lineage>
        <taxon>Eukaryota</taxon>
        <taxon>Fungi</taxon>
        <taxon>Dikarya</taxon>
        <taxon>Basidiomycota</taxon>
        <taxon>Agaricomycotina</taxon>
        <taxon>Agaricomycetes</taxon>
        <taxon>Cantharellales</taxon>
        <taxon>Hydnaceae</taxon>
        <taxon>Hydnum</taxon>
    </lineage>
</organism>
<feature type="compositionally biased region" description="Low complexity" evidence="11">
    <location>
        <begin position="7"/>
        <end position="21"/>
    </location>
</feature>
<evidence type="ECO:0000313" key="13">
    <source>
        <dbReference type="Proteomes" id="UP000886523"/>
    </source>
</evidence>
<dbReference type="GO" id="GO:0005789">
    <property type="term" value="C:endoplasmic reticulum membrane"/>
    <property type="evidence" value="ECO:0007669"/>
    <property type="project" value="UniProtKB-SubCell"/>
</dbReference>
<feature type="transmembrane region" description="Helical" evidence="10">
    <location>
        <begin position="323"/>
        <end position="344"/>
    </location>
</feature>
<feature type="region of interest" description="Disordered" evidence="11">
    <location>
        <begin position="31"/>
        <end position="50"/>
    </location>
</feature>
<evidence type="ECO:0000256" key="4">
    <source>
        <dbReference type="ARBA" id="ARBA00022676"/>
    </source>
</evidence>